<reference evidence="1" key="1">
    <citation type="journal article" date="2014" name="Front. Microbiol.">
        <title>High frequency of phylogenetically diverse reductive dehalogenase-homologous genes in deep subseafloor sedimentary metagenomes.</title>
        <authorList>
            <person name="Kawai M."/>
            <person name="Futagami T."/>
            <person name="Toyoda A."/>
            <person name="Takaki Y."/>
            <person name="Nishi S."/>
            <person name="Hori S."/>
            <person name="Arai W."/>
            <person name="Tsubouchi T."/>
            <person name="Morono Y."/>
            <person name="Uchiyama I."/>
            <person name="Ito T."/>
            <person name="Fujiyama A."/>
            <person name="Inagaki F."/>
            <person name="Takami H."/>
        </authorList>
    </citation>
    <scope>NUCLEOTIDE SEQUENCE</scope>
    <source>
        <strain evidence="1">Expedition CK06-06</strain>
    </source>
</reference>
<sequence>MQSLRCWDDKLKQEYNLLVSMADCVDYIDYVDCVDCVDC</sequence>
<proteinExistence type="predicted"/>
<name>X1DCA4_9ZZZZ</name>
<dbReference type="EMBL" id="BART01021642">
    <property type="protein sequence ID" value="GAH02689.1"/>
    <property type="molecule type" value="Genomic_DNA"/>
</dbReference>
<protein>
    <submittedName>
        <fullName evidence="1">Uncharacterized protein</fullName>
    </submittedName>
</protein>
<accession>X1DCA4</accession>
<dbReference type="AlphaFoldDB" id="X1DCA4"/>
<comment type="caution">
    <text evidence="1">The sequence shown here is derived from an EMBL/GenBank/DDBJ whole genome shotgun (WGS) entry which is preliminary data.</text>
</comment>
<organism evidence="1">
    <name type="scientific">marine sediment metagenome</name>
    <dbReference type="NCBI Taxonomy" id="412755"/>
    <lineage>
        <taxon>unclassified sequences</taxon>
        <taxon>metagenomes</taxon>
        <taxon>ecological metagenomes</taxon>
    </lineage>
</organism>
<gene>
    <name evidence="1" type="ORF">S01H4_39855</name>
</gene>
<evidence type="ECO:0000313" key="1">
    <source>
        <dbReference type="EMBL" id="GAH02689.1"/>
    </source>
</evidence>